<dbReference type="Proteomes" id="UP000504603">
    <property type="component" value="Unplaced"/>
</dbReference>
<evidence type="ECO:0000256" key="1">
    <source>
        <dbReference type="SAM" id="Phobius"/>
    </source>
</evidence>
<sequence>MKDSNSAADLQIAAAPSTIVPRRTVRISFVLLGVALAILVLYNSAINPFRFLPVSYTTYRPSASPSLTTDPLLEKILKNASTEDGTVILTTLNDAWAEPGSLLDLFLESFHIGNGTERLLKHLVIVTMDKKAYARCVALHPHCYELDTQGINFSSEAYFMTSDYLQMMWRRIEFLTSVLRMGFSFVFTDSDIMWLQDPFNHFHPDADFQIACDYFLGNSEDLNNRPNGGFTYVKSNPKTIKFYKFWYQSRTIYPGQHDQDVLNKIKTSPLISKIGLKIRFLDTANFGGFCQPSRDFNRVSTMHANCCVGLDNKVHDLKILLHDWNTFFTQTPRDKAASTPSWSVPQDCKYVLLMSL</sequence>
<accession>A0A6J1C6T6</accession>
<gene>
    <name evidence="4" type="primary">LOC111008782</name>
</gene>
<dbReference type="KEGG" id="mcha:111008782"/>
<keyword evidence="1" id="KW-0812">Transmembrane</keyword>
<dbReference type="Pfam" id="PF03407">
    <property type="entry name" value="Nucleotid_trans"/>
    <property type="match status" value="1"/>
</dbReference>
<dbReference type="RefSeq" id="XP_022137284.1">
    <property type="nucleotide sequence ID" value="XM_022281592.1"/>
</dbReference>
<keyword evidence="1" id="KW-1133">Transmembrane helix</keyword>
<evidence type="ECO:0000313" key="3">
    <source>
        <dbReference type="Proteomes" id="UP000504603"/>
    </source>
</evidence>
<evidence type="ECO:0000313" key="4">
    <source>
        <dbReference type="RefSeq" id="XP_022137284.1"/>
    </source>
</evidence>
<proteinExistence type="predicted"/>
<feature type="transmembrane region" description="Helical" evidence="1">
    <location>
        <begin position="27"/>
        <end position="45"/>
    </location>
</feature>
<organism evidence="3 4">
    <name type="scientific">Momordica charantia</name>
    <name type="common">Bitter gourd</name>
    <name type="synonym">Balsam pear</name>
    <dbReference type="NCBI Taxonomy" id="3673"/>
    <lineage>
        <taxon>Eukaryota</taxon>
        <taxon>Viridiplantae</taxon>
        <taxon>Streptophyta</taxon>
        <taxon>Embryophyta</taxon>
        <taxon>Tracheophyta</taxon>
        <taxon>Spermatophyta</taxon>
        <taxon>Magnoliopsida</taxon>
        <taxon>eudicotyledons</taxon>
        <taxon>Gunneridae</taxon>
        <taxon>Pentapetalae</taxon>
        <taxon>rosids</taxon>
        <taxon>fabids</taxon>
        <taxon>Cucurbitales</taxon>
        <taxon>Cucurbitaceae</taxon>
        <taxon>Momordiceae</taxon>
        <taxon>Momordica</taxon>
    </lineage>
</organism>
<dbReference type="InterPro" id="IPR005069">
    <property type="entry name" value="Nucl-diP-sugar_transferase"/>
</dbReference>
<dbReference type="OrthoDB" id="540503at2759"/>
<reference evidence="4" key="1">
    <citation type="submission" date="2025-08" db="UniProtKB">
        <authorList>
            <consortium name="RefSeq"/>
        </authorList>
    </citation>
    <scope>IDENTIFICATION</scope>
    <source>
        <strain evidence="4">OHB3-1</strain>
    </source>
</reference>
<name>A0A6J1C6T6_MOMCH</name>
<protein>
    <submittedName>
        <fullName evidence="4">Uncharacterized protein At4g15970-like</fullName>
    </submittedName>
</protein>
<dbReference type="AlphaFoldDB" id="A0A6J1C6T6"/>
<dbReference type="GeneID" id="111008782"/>
<keyword evidence="1" id="KW-0472">Membrane</keyword>
<feature type="domain" description="Nucleotide-diphospho-sugar transferase" evidence="2">
    <location>
        <begin position="119"/>
        <end position="317"/>
    </location>
</feature>
<dbReference type="PANTHER" id="PTHR46038:SF13">
    <property type="entry name" value="GLYCOSYLTRANSFERASE"/>
    <property type="match status" value="1"/>
</dbReference>
<keyword evidence="3" id="KW-1185">Reference proteome</keyword>
<dbReference type="PANTHER" id="PTHR46038">
    <property type="entry name" value="EXPRESSED PROTEIN-RELATED"/>
    <property type="match status" value="1"/>
</dbReference>
<dbReference type="InterPro" id="IPR044821">
    <property type="entry name" value="At1g28695/At4g15970-like"/>
</dbReference>
<evidence type="ECO:0000259" key="2">
    <source>
        <dbReference type="Pfam" id="PF03407"/>
    </source>
</evidence>